<dbReference type="Proteomes" id="UP000011086">
    <property type="component" value="Unassembled WGS sequence"/>
</dbReference>
<accession>A0AA97P4H6</accession>
<protein>
    <submittedName>
        <fullName evidence="1">Uncharacterized protein</fullName>
    </submittedName>
</protein>
<proteinExistence type="predicted"/>
<dbReference type="EMBL" id="JH792921">
    <property type="protein sequence ID" value="ELQ41547.1"/>
    <property type="molecule type" value="Genomic_DNA"/>
</dbReference>
<organism evidence="1">
    <name type="scientific">Pyricularia oryzae (strain Y34)</name>
    <name type="common">Rice blast fungus</name>
    <name type="synonym">Magnaporthe oryzae</name>
    <dbReference type="NCBI Taxonomy" id="1143189"/>
    <lineage>
        <taxon>Eukaryota</taxon>
        <taxon>Fungi</taxon>
        <taxon>Dikarya</taxon>
        <taxon>Ascomycota</taxon>
        <taxon>Pezizomycotina</taxon>
        <taxon>Sordariomycetes</taxon>
        <taxon>Sordariomycetidae</taxon>
        <taxon>Magnaporthales</taxon>
        <taxon>Pyriculariaceae</taxon>
        <taxon>Pyricularia</taxon>
    </lineage>
</organism>
<name>A0AA97P4H6_PYRO3</name>
<sequence>MLAAEFRGWIYQQLKVNVPYLTMLASTTTLTMLSELIAGKLLEA</sequence>
<gene>
    <name evidence="1" type="ORF">OOU_Y34scaffold00273g1</name>
</gene>
<evidence type="ECO:0000313" key="1">
    <source>
        <dbReference type="EMBL" id="ELQ41547.1"/>
    </source>
</evidence>
<reference evidence="1" key="1">
    <citation type="journal article" date="2012" name="PLoS Genet.">
        <title>Comparative analysis of the genomes of two field isolates of the rice blast fungus Magnaporthe oryzae.</title>
        <authorList>
            <person name="Xue M."/>
            <person name="Yang J."/>
            <person name="Li Z."/>
            <person name="Hu S."/>
            <person name="Yao N."/>
            <person name="Dean R.A."/>
            <person name="Zhao W."/>
            <person name="Shen M."/>
            <person name="Zhang H."/>
            <person name="Li C."/>
            <person name="Liu L."/>
            <person name="Cao L."/>
            <person name="Xu X."/>
            <person name="Xing Y."/>
            <person name="Hsiang T."/>
            <person name="Zhang Z."/>
            <person name="Xu J.R."/>
            <person name="Peng Y.L."/>
        </authorList>
    </citation>
    <scope>NUCLEOTIDE SEQUENCE</scope>
    <source>
        <strain evidence="1">Y34</strain>
    </source>
</reference>
<dbReference type="AlphaFoldDB" id="A0AA97P4H6"/>